<dbReference type="GO" id="GO:0005829">
    <property type="term" value="C:cytosol"/>
    <property type="evidence" value="ECO:0007669"/>
    <property type="project" value="TreeGrafter"/>
</dbReference>
<dbReference type="Pfam" id="PF01722">
    <property type="entry name" value="BolA"/>
    <property type="match status" value="1"/>
</dbReference>
<sequence length="80" mass="8582">MTPEQVQQLISSRMPDARVSVTGGDGKFEATVISAEFEGLNPVKRHQRVYATVGNEIASGAIHALSIKPFTPAQWEASNG</sequence>
<dbReference type="PANTHER" id="PTHR46229">
    <property type="entry name" value="BOLA TRANSCRIPTION REGULATOR"/>
    <property type="match status" value="1"/>
</dbReference>
<evidence type="ECO:0000256" key="1">
    <source>
        <dbReference type="ARBA" id="ARBA00005578"/>
    </source>
</evidence>
<evidence type="ECO:0000256" key="2">
    <source>
        <dbReference type="RuleBase" id="RU003860"/>
    </source>
</evidence>
<dbReference type="InterPro" id="IPR002634">
    <property type="entry name" value="BolA"/>
</dbReference>
<dbReference type="AlphaFoldDB" id="B8GMV0"/>
<evidence type="ECO:0000313" key="3">
    <source>
        <dbReference type="EMBL" id="ACL73765.1"/>
    </source>
</evidence>
<organism evidence="3 4">
    <name type="scientific">Thioalkalivibrio sulfidiphilus (strain HL-EbGR7)</name>
    <dbReference type="NCBI Taxonomy" id="396588"/>
    <lineage>
        <taxon>Bacteria</taxon>
        <taxon>Pseudomonadati</taxon>
        <taxon>Pseudomonadota</taxon>
        <taxon>Gammaproteobacteria</taxon>
        <taxon>Chromatiales</taxon>
        <taxon>Ectothiorhodospiraceae</taxon>
        <taxon>Thioalkalivibrio</taxon>
    </lineage>
</organism>
<protein>
    <submittedName>
        <fullName evidence="3">BolA family protein</fullName>
    </submittedName>
</protein>
<accession>B8GMV0</accession>
<dbReference type="GO" id="GO:0006351">
    <property type="term" value="P:DNA-templated transcription"/>
    <property type="evidence" value="ECO:0007669"/>
    <property type="project" value="TreeGrafter"/>
</dbReference>
<proteinExistence type="inferred from homology"/>
<dbReference type="InterPro" id="IPR036065">
    <property type="entry name" value="BolA-like_sf"/>
</dbReference>
<dbReference type="KEGG" id="tgr:Tgr7_2690"/>
<name>B8GMV0_THISH</name>
<keyword evidence="4" id="KW-1185">Reference proteome</keyword>
<dbReference type="OrthoDB" id="9812890at2"/>
<dbReference type="RefSeq" id="WP_012639240.1">
    <property type="nucleotide sequence ID" value="NC_011901.1"/>
</dbReference>
<reference evidence="3 4" key="1">
    <citation type="journal article" date="2011" name="Stand. Genomic Sci.">
        <title>Complete genome sequence of 'Thioalkalivibrio sulfidophilus' HL-EbGr7.</title>
        <authorList>
            <person name="Muyzer G."/>
            <person name="Sorokin D.Y."/>
            <person name="Mavromatis K."/>
            <person name="Lapidus A."/>
            <person name="Clum A."/>
            <person name="Ivanova N."/>
            <person name="Pati A."/>
            <person name="d'Haeseleer P."/>
            <person name="Woyke T."/>
            <person name="Kyrpides N.C."/>
        </authorList>
    </citation>
    <scope>NUCLEOTIDE SEQUENCE [LARGE SCALE GENOMIC DNA]</scope>
    <source>
        <strain evidence="3 4">HL-EbGR7</strain>
    </source>
</reference>
<evidence type="ECO:0000313" key="4">
    <source>
        <dbReference type="Proteomes" id="UP000002383"/>
    </source>
</evidence>
<comment type="similarity">
    <text evidence="1 2">Belongs to the BolA/IbaG family.</text>
</comment>
<gene>
    <name evidence="3" type="ordered locus">Tgr7_2690</name>
</gene>
<dbReference type="Proteomes" id="UP000002383">
    <property type="component" value="Chromosome"/>
</dbReference>
<dbReference type="HOGENOM" id="CLU_109462_4_1_6"/>
<dbReference type="eggNOG" id="COG5007">
    <property type="taxonomic scope" value="Bacteria"/>
</dbReference>
<dbReference type="Gene3D" id="3.30.300.90">
    <property type="entry name" value="BolA-like"/>
    <property type="match status" value="1"/>
</dbReference>
<dbReference type="PANTHER" id="PTHR46229:SF2">
    <property type="entry name" value="BOLA-LIKE PROTEIN 1"/>
    <property type="match status" value="1"/>
</dbReference>
<dbReference type="InterPro" id="IPR050961">
    <property type="entry name" value="BolA/IbaG_stress_morph_reg"/>
</dbReference>
<dbReference type="SUPFAM" id="SSF82657">
    <property type="entry name" value="BolA-like"/>
    <property type="match status" value="1"/>
</dbReference>
<dbReference type="STRING" id="396588.Tgr7_2690"/>
<dbReference type="EMBL" id="CP001339">
    <property type="protein sequence ID" value="ACL73765.1"/>
    <property type="molecule type" value="Genomic_DNA"/>
</dbReference>
<dbReference type="PIRSF" id="PIRSF003113">
    <property type="entry name" value="BolA"/>
    <property type="match status" value="1"/>
</dbReference>